<dbReference type="SUPFAM" id="SSF49785">
    <property type="entry name" value="Galactose-binding domain-like"/>
    <property type="match status" value="1"/>
</dbReference>
<dbReference type="EMBL" id="BAAAZA010000007">
    <property type="protein sequence ID" value="GAA3863645.1"/>
    <property type="molecule type" value="Genomic_DNA"/>
</dbReference>
<evidence type="ECO:0000313" key="2">
    <source>
        <dbReference type="Proteomes" id="UP001501563"/>
    </source>
</evidence>
<organism evidence="1 2">
    <name type="scientific">Streptomyces lannensis</name>
    <dbReference type="NCBI Taxonomy" id="766498"/>
    <lineage>
        <taxon>Bacteria</taxon>
        <taxon>Bacillati</taxon>
        <taxon>Actinomycetota</taxon>
        <taxon>Actinomycetes</taxon>
        <taxon>Kitasatosporales</taxon>
        <taxon>Streptomycetaceae</taxon>
        <taxon>Streptomyces</taxon>
    </lineage>
</organism>
<keyword evidence="2" id="KW-1185">Reference proteome</keyword>
<comment type="caution">
    <text evidence="1">The sequence shown here is derived from an EMBL/GenBank/DDBJ whole genome shotgun (WGS) entry which is preliminary data.</text>
</comment>
<evidence type="ECO:0008006" key="3">
    <source>
        <dbReference type="Google" id="ProtNLM"/>
    </source>
</evidence>
<dbReference type="CDD" id="cd04081">
    <property type="entry name" value="CBM35_galactosidase-like"/>
    <property type="match status" value="1"/>
</dbReference>
<dbReference type="InterPro" id="IPR008979">
    <property type="entry name" value="Galactose-bd-like_sf"/>
</dbReference>
<gene>
    <name evidence="1" type="ORF">GCM10022207_29570</name>
</gene>
<accession>A0ABP7K2V2</accession>
<dbReference type="Gene3D" id="2.60.120.260">
    <property type="entry name" value="Galactose-binding domain-like"/>
    <property type="match status" value="1"/>
</dbReference>
<name>A0ABP7K2V2_9ACTN</name>
<protein>
    <recommendedName>
        <fullName evidence="3">CBM6 domain-containing protein</fullName>
    </recommendedName>
</protein>
<sequence length="118" mass="12260">MARPVRPARLRTADCAACSSGKKVGNLGYGGSVAIHNVSAPADGTYLMKIDYTEGSSGRTMVATTGGTSFQVPLPGSNDNNWGRPKSITVPVHLKAGADTITFGNADDYASDVDRITL</sequence>
<evidence type="ECO:0000313" key="1">
    <source>
        <dbReference type="EMBL" id="GAA3863645.1"/>
    </source>
</evidence>
<proteinExistence type="predicted"/>
<dbReference type="Proteomes" id="UP001501563">
    <property type="component" value="Unassembled WGS sequence"/>
</dbReference>
<dbReference type="RefSeq" id="WP_345548487.1">
    <property type="nucleotide sequence ID" value="NZ_BAAAZA010000007.1"/>
</dbReference>
<reference evidence="2" key="1">
    <citation type="journal article" date="2019" name="Int. J. Syst. Evol. Microbiol.">
        <title>The Global Catalogue of Microorganisms (GCM) 10K type strain sequencing project: providing services to taxonomists for standard genome sequencing and annotation.</title>
        <authorList>
            <consortium name="The Broad Institute Genomics Platform"/>
            <consortium name="The Broad Institute Genome Sequencing Center for Infectious Disease"/>
            <person name="Wu L."/>
            <person name="Ma J."/>
        </authorList>
    </citation>
    <scope>NUCLEOTIDE SEQUENCE [LARGE SCALE GENOMIC DNA]</scope>
    <source>
        <strain evidence="2">JCM 16578</strain>
    </source>
</reference>